<evidence type="ECO:0000313" key="3">
    <source>
        <dbReference type="EMBL" id="KAF2858953.1"/>
    </source>
</evidence>
<sequence length="674" mass="77342">MEMLSQWGDEVRQVNDSAHEEEKILKLQLESTEKFAREIEAKYQESNGTAYQEAVIELTHLRGAYNLLRKQKSASNLVKGREDRFQRELNRVKQEATKTVDQLQAEKLHAQETATQLQQELDKIRNEAQRVVDSLRRENETINQRLIAATTATDTSGVDEKQFLRQEQGKDRATMNGVIQANSQLETKLEKVMQDACITFNNLCQQNEELKNKLNAATTVFDKSSNGRRPLRLSRLSSSNCVHRWMEHGKKTIKILDLAAQKQQLEQKLEESNSKLQSGSTNIKDLGSQRSTSGQTTVKLNARVQQHEQKLKAANLKLQSEPTKVQDLKSQLSANQQTTENFKTTVQELKQNRNATEKSLTDPSSTKQLQSKLSASERMTKNLKKQIQELEQKLDTAKKTNLSNTEGLQFKLSTSEQKVQEPEEEIKTTKKSLYKANDFIFMTPRHNKLPTTKIFALEHAIEHYMTKIEDPEQNAGQADSSSTKATSEQTSKDPRRRTRQLEEDLDAANLQLGTKMPKKSSLESQLQLQSKELATEKAKSKLTEQEAEELYTRLEEREAELAAVSTAQRSRRDEQLEAQQSQREGQLHAQLDRSVHNCTDLEQRVKILTKELKAQGRKQRRTEMEPDNYRNNKRTSIRLKEQKFEHANKQLEELQKELASTTKKAQLYVGQERG</sequence>
<dbReference type="SUPFAM" id="SSF57997">
    <property type="entry name" value="Tropomyosin"/>
    <property type="match status" value="1"/>
</dbReference>
<feature type="coiled-coil region" evidence="1">
    <location>
        <begin position="519"/>
        <end position="564"/>
    </location>
</feature>
<proteinExistence type="predicted"/>
<evidence type="ECO:0000256" key="1">
    <source>
        <dbReference type="SAM" id="Coils"/>
    </source>
</evidence>
<organism evidence="3 4">
    <name type="scientific">Piedraia hortae CBS 480.64</name>
    <dbReference type="NCBI Taxonomy" id="1314780"/>
    <lineage>
        <taxon>Eukaryota</taxon>
        <taxon>Fungi</taxon>
        <taxon>Dikarya</taxon>
        <taxon>Ascomycota</taxon>
        <taxon>Pezizomycotina</taxon>
        <taxon>Dothideomycetes</taxon>
        <taxon>Dothideomycetidae</taxon>
        <taxon>Capnodiales</taxon>
        <taxon>Piedraiaceae</taxon>
        <taxon>Piedraia</taxon>
    </lineage>
</organism>
<feature type="region of interest" description="Disordered" evidence="2">
    <location>
        <begin position="269"/>
        <end position="296"/>
    </location>
</feature>
<feature type="coiled-coil region" evidence="1">
    <location>
        <begin position="86"/>
        <end position="145"/>
    </location>
</feature>
<gene>
    <name evidence="3" type="ORF">K470DRAFT_272025</name>
</gene>
<accession>A0A6A7BUY6</accession>
<evidence type="ECO:0000313" key="4">
    <source>
        <dbReference type="Proteomes" id="UP000799421"/>
    </source>
</evidence>
<name>A0A6A7BUY6_9PEZI</name>
<reference evidence="3" key="1">
    <citation type="journal article" date="2020" name="Stud. Mycol.">
        <title>101 Dothideomycetes genomes: a test case for predicting lifestyles and emergence of pathogens.</title>
        <authorList>
            <person name="Haridas S."/>
            <person name="Albert R."/>
            <person name="Binder M."/>
            <person name="Bloem J."/>
            <person name="Labutti K."/>
            <person name="Salamov A."/>
            <person name="Andreopoulos B."/>
            <person name="Baker S."/>
            <person name="Barry K."/>
            <person name="Bills G."/>
            <person name="Bluhm B."/>
            <person name="Cannon C."/>
            <person name="Castanera R."/>
            <person name="Culley D."/>
            <person name="Daum C."/>
            <person name="Ezra D."/>
            <person name="Gonzalez J."/>
            <person name="Henrissat B."/>
            <person name="Kuo A."/>
            <person name="Liang C."/>
            <person name="Lipzen A."/>
            <person name="Lutzoni F."/>
            <person name="Magnuson J."/>
            <person name="Mondo S."/>
            <person name="Nolan M."/>
            <person name="Ohm R."/>
            <person name="Pangilinan J."/>
            <person name="Park H.-J."/>
            <person name="Ramirez L."/>
            <person name="Alfaro M."/>
            <person name="Sun H."/>
            <person name="Tritt A."/>
            <person name="Yoshinaga Y."/>
            <person name="Zwiers L.-H."/>
            <person name="Turgeon B."/>
            <person name="Goodwin S."/>
            <person name="Spatafora J."/>
            <person name="Crous P."/>
            <person name="Grigoriev I."/>
        </authorList>
    </citation>
    <scope>NUCLEOTIDE SEQUENCE</scope>
    <source>
        <strain evidence="3">CBS 480.64</strain>
    </source>
</reference>
<keyword evidence="1" id="KW-0175">Coiled coil</keyword>
<feature type="region of interest" description="Disordered" evidence="2">
    <location>
        <begin position="468"/>
        <end position="503"/>
    </location>
</feature>
<dbReference type="Proteomes" id="UP000799421">
    <property type="component" value="Unassembled WGS sequence"/>
</dbReference>
<feature type="compositionally biased region" description="Polar residues" evidence="2">
    <location>
        <begin position="361"/>
        <end position="374"/>
    </location>
</feature>
<dbReference type="EMBL" id="MU006000">
    <property type="protein sequence ID" value="KAF2858953.1"/>
    <property type="molecule type" value="Genomic_DNA"/>
</dbReference>
<protein>
    <submittedName>
        <fullName evidence="3">Uncharacterized protein</fullName>
    </submittedName>
</protein>
<feature type="compositionally biased region" description="Basic and acidic residues" evidence="2">
    <location>
        <begin position="621"/>
        <end position="630"/>
    </location>
</feature>
<evidence type="ECO:0000256" key="2">
    <source>
        <dbReference type="SAM" id="MobiDB-lite"/>
    </source>
</evidence>
<feature type="region of interest" description="Disordered" evidence="2">
    <location>
        <begin position="613"/>
        <end position="640"/>
    </location>
</feature>
<keyword evidence="4" id="KW-1185">Reference proteome</keyword>
<dbReference type="AlphaFoldDB" id="A0A6A7BUY6"/>
<feature type="region of interest" description="Disordered" evidence="2">
    <location>
        <begin position="353"/>
        <end position="375"/>
    </location>
</feature>
<feature type="compositionally biased region" description="Polar residues" evidence="2">
    <location>
        <begin position="274"/>
        <end position="296"/>
    </location>
</feature>
<feature type="region of interest" description="Disordered" evidence="2">
    <location>
        <begin position="564"/>
        <end position="588"/>
    </location>
</feature>
<feature type="compositionally biased region" description="Polar residues" evidence="2">
    <location>
        <begin position="474"/>
        <end position="489"/>
    </location>
</feature>